<dbReference type="InterPro" id="IPR036097">
    <property type="entry name" value="HisK_dim/P_sf"/>
</dbReference>
<evidence type="ECO:0000256" key="6">
    <source>
        <dbReference type="PROSITE-ProRule" id="PRU00169"/>
    </source>
</evidence>
<feature type="domain" description="Histidine kinase" evidence="9">
    <location>
        <begin position="464"/>
        <end position="687"/>
    </location>
</feature>
<gene>
    <name evidence="11" type="ORF">F2Q65_04680</name>
</gene>
<reference evidence="11 12" key="1">
    <citation type="submission" date="2019-09" db="EMBL/GenBank/DDBJ databases">
        <title>Whole-genome sequence of the purple sulfur bacterium Thiohalocapsa marina DSM 19078.</title>
        <authorList>
            <person name="Kyndt J.A."/>
            <person name="Meyer T.E."/>
        </authorList>
    </citation>
    <scope>NUCLEOTIDE SEQUENCE [LARGE SCALE GENOMIC DNA]</scope>
    <source>
        <strain evidence="11 12">DSM 19078</strain>
    </source>
</reference>
<dbReference type="PROSITE" id="PS50109">
    <property type="entry name" value="HIS_KIN"/>
    <property type="match status" value="1"/>
</dbReference>
<feature type="transmembrane region" description="Helical" evidence="8">
    <location>
        <begin position="200"/>
        <end position="219"/>
    </location>
</feature>
<dbReference type="CDD" id="cd00156">
    <property type="entry name" value="REC"/>
    <property type="match status" value="1"/>
</dbReference>
<dbReference type="AlphaFoldDB" id="A0A5M8FPG9"/>
<evidence type="ECO:0000256" key="4">
    <source>
        <dbReference type="ARBA" id="ARBA00022679"/>
    </source>
</evidence>
<comment type="catalytic activity">
    <reaction evidence="1">
        <text>ATP + protein L-histidine = ADP + protein N-phospho-L-histidine.</text>
        <dbReference type="EC" id="2.7.13.3"/>
    </reaction>
</comment>
<dbReference type="SMART" id="SM00448">
    <property type="entry name" value="REC"/>
    <property type="match status" value="1"/>
</dbReference>
<keyword evidence="3 6" id="KW-0597">Phosphoprotein</keyword>
<keyword evidence="5" id="KW-0418">Kinase</keyword>
<feature type="coiled-coil region" evidence="7">
    <location>
        <begin position="411"/>
        <end position="457"/>
    </location>
</feature>
<dbReference type="SMART" id="SM00387">
    <property type="entry name" value="HATPase_c"/>
    <property type="match status" value="1"/>
</dbReference>
<dbReference type="PANTHER" id="PTHR43047">
    <property type="entry name" value="TWO-COMPONENT HISTIDINE PROTEIN KINASE"/>
    <property type="match status" value="1"/>
</dbReference>
<dbReference type="InterPro" id="IPR001789">
    <property type="entry name" value="Sig_transdc_resp-reg_receiver"/>
</dbReference>
<dbReference type="EMBL" id="VWXX01000004">
    <property type="protein sequence ID" value="KAA6186669.1"/>
    <property type="molecule type" value="Genomic_DNA"/>
</dbReference>
<dbReference type="InterPro" id="IPR003594">
    <property type="entry name" value="HATPase_dom"/>
</dbReference>
<keyword evidence="8" id="KW-1133">Transmembrane helix</keyword>
<feature type="transmembrane region" description="Helical" evidence="8">
    <location>
        <begin position="343"/>
        <end position="364"/>
    </location>
</feature>
<dbReference type="CDD" id="cd00082">
    <property type="entry name" value="HisKA"/>
    <property type="match status" value="1"/>
</dbReference>
<dbReference type="InterPro" id="IPR011622">
    <property type="entry name" value="7TMR_DISM_rcpt_extracell_dom2"/>
</dbReference>
<protein>
    <recommendedName>
        <fullName evidence="2">histidine kinase</fullName>
        <ecNumber evidence="2">2.7.13.3</ecNumber>
    </recommendedName>
</protein>
<dbReference type="InterPro" id="IPR036890">
    <property type="entry name" value="HATPase_C_sf"/>
</dbReference>
<evidence type="ECO:0000313" key="12">
    <source>
        <dbReference type="Proteomes" id="UP000322981"/>
    </source>
</evidence>
<feature type="transmembrane region" description="Helical" evidence="8">
    <location>
        <begin position="256"/>
        <end position="279"/>
    </location>
</feature>
<evidence type="ECO:0000256" key="7">
    <source>
        <dbReference type="SAM" id="Coils"/>
    </source>
</evidence>
<dbReference type="SMART" id="SM00388">
    <property type="entry name" value="HisKA"/>
    <property type="match status" value="1"/>
</dbReference>
<dbReference type="SUPFAM" id="SSF55874">
    <property type="entry name" value="ATPase domain of HSP90 chaperone/DNA topoisomerase II/histidine kinase"/>
    <property type="match status" value="1"/>
</dbReference>
<keyword evidence="8" id="KW-0472">Membrane</keyword>
<evidence type="ECO:0000256" key="2">
    <source>
        <dbReference type="ARBA" id="ARBA00012438"/>
    </source>
</evidence>
<dbReference type="Pfam" id="PF00512">
    <property type="entry name" value="HisKA"/>
    <property type="match status" value="1"/>
</dbReference>
<dbReference type="SUPFAM" id="SSF47384">
    <property type="entry name" value="Homodimeric domain of signal transducing histidine kinase"/>
    <property type="match status" value="1"/>
</dbReference>
<dbReference type="PROSITE" id="PS50110">
    <property type="entry name" value="RESPONSE_REGULATORY"/>
    <property type="match status" value="1"/>
</dbReference>
<dbReference type="OrthoDB" id="9810730at2"/>
<keyword evidence="7" id="KW-0175">Coiled coil</keyword>
<dbReference type="InterPro" id="IPR004358">
    <property type="entry name" value="Sig_transdc_His_kin-like_C"/>
</dbReference>
<feature type="transmembrane region" description="Helical" evidence="8">
    <location>
        <begin position="285"/>
        <end position="305"/>
    </location>
</feature>
<evidence type="ECO:0000313" key="11">
    <source>
        <dbReference type="EMBL" id="KAA6186669.1"/>
    </source>
</evidence>
<accession>A0A5M8FPG9</accession>
<dbReference type="Gene3D" id="3.40.50.2300">
    <property type="match status" value="1"/>
</dbReference>
<feature type="domain" description="Response regulatory" evidence="10">
    <location>
        <begin position="710"/>
        <end position="828"/>
    </location>
</feature>
<sequence>MTTTDGAGGWCVRLALIIVLIIGLGCGRAWALPPMQPIDLARGGDGVVLTDALWLHEETPGQPLTIAEVLQSTDWEATSPENLSSAYRPTTVWLLGTIRNSGETPLSRWLVLLPWQLRDVQLFLIDPVTGAVSTHQRAGLGVAREALEVAKIQPTFAIELAPGQTQTLLLRVQDRSFLGLTVRSVEPEAFVAKEGARRDLYLLFAGFVLAIMVVLLAWGDWRFTLASVWLGCIILFELSYEIPLVLSLWPGLRPHMISLFTISGALTIAVFALASLVFLEIYRNRAWRILYGILIGGILVAAFATPLTDETQLTRWVAVRLTLVIALLWPISVLFAPRRQGPYQWGVLILLVGCWLQIMVRIFTSTGLMPRIHDDVLVMLYRLVPLGLILGVIVLDRLARLSRERARERELRAIEEAARQALIDRQQEENLRLAAAVEQQTRTLREATRRAEESSEAKSAFLSTVSHELRAPLHDILGYAQLLARQIPPQAQEQLAVIQDGGNKLLHLINDILAFSRGEARPIILVPAPLSLRRLAAHLGEVCRPLAARGDNRLVTRVELGETEWVMGDEPRLTQILRNLLENACKFTQRGRIELAITLTDPWRTPDAAPSVWFCVSDTGPGIPESEQDTIFQPFKRLDRYQSVPGLGLGLAIAQQLATAMGGKIQVRSSQGEHHGSTFSFTLRLPSCDPPERQWDAEQRPSGYRGRRRTLLIADDFPTSRQFLADCCTAWGFRVILAVDGADALARFRAADPAFDAALVDQFMPHLDGWGFLRGVREADQGSELPVILISAAPQQRPEGYPESVQFDQFAIKPLSESRLAVILGDVLGLDWEYAEESSPQDPASPVALPASCTAAERAHFLEMLSIGQLKAIQQWAQEMAERDPEHRAAWSEIMHLCAVIDLPGLQRLARAAGEG</sequence>
<evidence type="ECO:0000256" key="8">
    <source>
        <dbReference type="SAM" id="Phobius"/>
    </source>
</evidence>
<evidence type="ECO:0000256" key="3">
    <source>
        <dbReference type="ARBA" id="ARBA00022553"/>
    </source>
</evidence>
<dbReference type="GO" id="GO:0009927">
    <property type="term" value="F:histidine phosphotransfer kinase activity"/>
    <property type="evidence" value="ECO:0007669"/>
    <property type="project" value="TreeGrafter"/>
</dbReference>
<dbReference type="Gene3D" id="3.30.565.10">
    <property type="entry name" value="Histidine kinase-like ATPase, C-terminal domain"/>
    <property type="match status" value="1"/>
</dbReference>
<dbReference type="Gene3D" id="1.10.287.130">
    <property type="match status" value="1"/>
</dbReference>
<dbReference type="RefSeq" id="WP_150090923.1">
    <property type="nucleotide sequence ID" value="NZ_JBFUOH010000052.1"/>
</dbReference>
<feature type="transmembrane region" description="Helical" evidence="8">
    <location>
        <begin position="376"/>
        <end position="395"/>
    </location>
</feature>
<evidence type="ECO:0000259" key="10">
    <source>
        <dbReference type="PROSITE" id="PS50110"/>
    </source>
</evidence>
<dbReference type="InterPro" id="IPR005467">
    <property type="entry name" value="His_kinase_dom"/>
</dbReference>
<dbReference type="Pfam" id="PF07696">
    <property type="entry name" value="7TMR-DISMED2"/>
    <property type="match status" value="1"/>
</dbReference>
<dbReference type="SUPFAM" id="SSF52172">
    <property type="entry name" value="CheY-like"/>
    <property type="match status" value="1"/>
</dbReference>
<dbReference type="Pfam" id="PF00072">
    <property type="entry name" value="Response_reg"/>
    <property type="match status" value="1"/>
</dbReference>
<organism evidence="11 12">
    <name type="scientific">Thiohalocapsa marina</name>
    <dbReference type="NCBI Taxonomy" id="424902"/>
    <lineage>
        <taxon>Bacteria</taxon>
        <taxon>Pseudomonadati</taxon>
        <taxon>Pseudomonadota</taxon>
        <taxon>Gammaproteobacteria</taxon>
        <taxon>Chromatiales</taxon>
        <taxon>Chromatiaceae</taxon>
        <taxon>Thiohalocapsa</taxon>
    </lineage>
</organism>
<dbReference type="Gene3D" id="2.60.40.2380">
    <property type="match status" value="1"/>
</dbReference>
<evidence type="ECO:0000259" key="9">
    <source>
        <dbReference type="PROSITE" id="PS50109"/>
    </source>
</evidence>
<keyword evidence="8" id="KW-0812">Transmembrane</keyword>
<dbReference type="Pfam" id="PF02518">
    <property type="entry name" value="HATPase_c"/>
    <property type="match status" value="1"/>
</dbReference>
<keyword evidence="12" id="KW-1185">Reference proteome</keyword>
<comment type="caution">
    <text evidence="11">The sequence shown here is derived from an EMBL/GenBank/DDBJ whole genome shotgun (WGS) entry which is preliminary data.</text>
</comment>
<dbReference type="Proteomes" id="UP000322981">
    <property type="component" value="Unassembled WGS sequence"/>
</dbReference>
<evidence type="ECO:0000256" key="5">
    <source>
        <dbReference type="ARBA" id="ARBA00022777"/>
    </source>
</evidence>
<dbReference type="PANTHER" id="PTHR43047:SF72">
    <property type="entry name" value="OSMOSENSING HISTIDINE PROTEIN KINASE SLN1"/>
    <property type="match status" value="1"/>
</dbReference>
<keyword evidence="4" id="KW-0808">Transferase</keyword>
<dbReference type="CDD" id="cd16922">
    <property type="entry name" value="HATPase_EvgS-ArcB-TorS-like"/>
    <property type="match status" value="1"/>
</dbReference>
<feature type="transmembrane region" description="Helical" evidence="8">
    <location>
        <begin position="317"/>
        <end position="337"/>
    </location>
</feature>
<evidence type="ECO:0000256" key="1">
    <source>
        <dbReference type="ARBA" id="ARBA00000085"/>
    </source>
</evidence>
<dbReference type="EC" id="2.7.13.3" evidence="2"/>
<dbReference type="PRINTS" id="PR00344">
    <property type="entry name" value="BCTRLSENSOR"/>
</dbReference>
<dbReference type="GO" id="GO:0000155">
    <property type="term" value="F:phosphorelay sensor kinase activity"/>
    <property type="evidence" value="ECO:0007669"/>
    <property type="project" value="InterPro"/>
</dbReference>
<proteinExistence type="predicted"/>
<dbReference type="InterPro" id="IPR011006">
    <property type="entry name" value="CheY-like_superfamily"/>
</dbReference>
<dbReference type="InterPro" id="IPR003661">
    <property type="entry name" value="HisK_dim/P_dom"/>
</dbReference>
<dbReference type="GO" id="GO:0005886">
    <property type="term" value="C:plasma membrane"/>
    <property type="evidence" value="ECO:0007669"/>
    <property type="project" value="TreeGrafter"/>
</dbReference>
<feature type="modified residue" description="4-aspartylphosphate" evidence="6">
    <location>
        <position position="761"/>
    </location>
</feature>
<name>A0A5M8FPG9_9GAMM</name>
<feature type="transmembrane region" description="Helical" evidence="8">
    <location>
        <begin position="12"/>
        <end position="32"/>
    </location>
</feature>